<dbReference type="EMBL" id="BBYQ01000081">
    <property type="protein sequence ID" value="GAP30478.1"/>
    <property type="molecule type" value="Genomic_DNA"/>
</dbReference>
<evidence type="ECO:0000313" key="5">
    <source>
        <dbReference type="Proteomes" id="UP000037179"/>
    </source>
</evidence>
<reference evidence="5" key="1">
    <citation type="submission" date="2015-07" db="EMBL/GenBank/DDBJ databases">
        <title>Nocardia seriolae U-1 whole genome shotgun sequence.</title>
        <authorList>
            <person name="Imajoh M."/>
            <person name="Fukumoto Y."/>
            <person name="Sukeda M."/>
            <person name="Yamane J."/>
            <person name="Yamasaki K."/>
            <person name="Shimizu M."/>
            <person name="Ohnishi K."/>
            <person name="Oshima S."/>
        </authorList>
    </citation>
    <scope>NUCLEOTIDE SEQUENCE [LARGE SCALE GENOMIC DNA]</scope>
    <source>
        <strain evidence="5">U-1</strain>
    </source>
</reference>
<dbReference type="InterPro" id="IPR036676">
    <property type="entry name" value="PurM-like_C_sf"/>
</dbReference>
<evidence type="ECO:0000259" key="2">
    <source>
        <dbReference type="Pfam" id="PF00586"/>
    </source>
</evidence>
<dbReference type="Pfam" id="PF00586">
    <property type="entry name" value="AIRS"/>
    <property type="match status" value="1"/>
</dbReference>
<dbReference type="PANTHER" id="PTHR30303:SF0">
    <property type="entry name" value="CARBAMOYL DEHYDRATASE HYPE"/>
    <property type="match status" value="1"/>
</dbReference>
<dbReference type="NCBIfam" id="TIGR02124">
    <property type="entry name" value="hypE"/>
    <property type="match status" value="1"/>
</dbReference>
<dbReference type="AlphaFoldDB" id="A0ABC9YYJ4"/>
<dbReference type="PANTHER" id="PTHR30303">
    <property type="entry name" value="HYDROGENASE ISOENZYMES FORMATION PROTEIN HYPE"/>
    <property type="match status" value="1"/>
</dbReference>
<dbReference type="RefSeq" id="WP_036551573.1">
    <property type="nucleotide sequence ID" value="NZ_AP028459.1"/>
</dbReference>
<reference evidence="4 5" key="2">
    <citation type="journal article" date="2016" name="Genome Announc.">
        <title>Draft Genome Sequence of Erythromycin- and Oxytetracycline-Sensitive Nocardia seriolae Strain U-1 (NBRC 110359).</title>
        <authorList>
            <person name="Imajoh M."/>
            <person name="Sukeda M."/>
            <person name="Shimizu M."/>
            <person name="Yamane J."/>
            <person name="Ohnishi K."/>
            <person name="Oshima S."/>
        </authorList>
    </citation>
    <scope>NUCLEOTIDE SEQUENCE [LARGE SCALE GENOMIC DNA]</scope>
    <source>
        <strain evidence="4 5">U-1</strain>
    </source>
</reference>
<evidence type="ECO:0000313" key="4">
    <source>
        <dbReference type="EMBL" id="GAP30478.1"/>
    </source>
</evidence>
<proteinExistence type="inferred from homology"/>
<feature type="domain" description="PurM-like N-terminal" evidence="2">
    <location>
        <begin position="51"/>
        <end position="161"/>
    </location>
</feature>
<name>A0ABC9YYJ4_9NOCA</name>
<feature type="domain" description="PurM-like C-terminal" evidence="3">
    <location>
        <begin position="175"/>
        <end position="327"/>
    </location>
</feature>
<gene>
    <name evidence="4" type="ORF">NSK11_contig00081-0027</name>
</gene>
<dbReference type="Proteomes" id="UP000037179">
    <property type="component" value="Unassembled WGS sequence"/>
</dbReference>
<keyword evidence="5" id="KW-1185">Reference proteome</keyword>
<accession>A0ABC9YYJ4</accession>
<protein>
    <submittedName>
        <fullName evidence="4">Hydrogenase</fullName>
    </submittedName>
</protein>
<sequence length="350" mass="35203">MTTVNPVDASCPLPHRESERILLGHGSGGQLMAELIDQVITAELGQDEPLQDAAVVDIGGAAVVFSTDGYVVTPRFFPGGDIGALAVHGTVNDLAMRGARPIALSLAYVLEEGLPIEELRAVTASVAKAAAACGVRVVTGDTKVVGRGAADGIYITTTGVGARLPGADPDATRGQPGDVVLLSGPIGSHGTAILCARGDLGLDGEIFSDTAPLHELVAAMIAAGGPEIHALRAPTRGGLASALNELAVASGVGVEIEEAAVPVPPLVASTCELLGLDPLHVANEGCLVAFVAPEAAERALAAMRSTAAGAEATVIGHVTEGPAGRVVARTMMGAGRIVDMLVGEQLPRIC</sequence>
<dbReference type="CDD" id="cd02197">
    <property type="entry name" value="HypE"/>
    <property type="match status" value="1"/>
</dbReference>
<dbReference type="InterPro" id="IPR016188">
    <property type="entry name" value="PurM-like_N"/>
</dbReference>
<dbReference type="SUPFAM" id="SSF55326">
    <property type="entry name" value="PurM N-terminal domain-like"/>
    <property type="match status" value="1"/>
</dbReference>
<dbReference type="Pfam" id="PF02769">
    <property type="entry name" value="AIRS_C"/>
    <property type="match status" value="1"/>
</dbReference>
<comment type="similarity">
    <text evidence="1">Belongs to the HypE family.</text>
</comment>
<dbReference type="PIRSF" id="PIRSF005644">
    <property type="entry name" value="Hdrgns_mtr_HypE"/>
    <property type="match status" value="1"/>
</dbReference>
<dbReference type="Gene3D" id="3.30.1330.10">
    <property type="entry name" value="PurM-like, N-terminal domain"/>
    <property type="match status" value="1"/>
</dbReference>
<organism evidence="4 5">
    <name type="scientific">Nocardia seriolae</name>
    <dbReference type="NCBI Taxonomy" id="37332"/>
    <lineage>
        <taxon>Bacteria</taxon>
        <taxon>Bacillati</taxon>
        <taxon>Actinomycetota</taxon>
        <taxon>Actinomycetes</taxon>
        <taxon>Mycobacteriales</taxon>
        <taxon>Nocardiaceae</taxon>
        <taxon>Nocardia</taxon>
    </lineage>
</organism>
<dbReference type="SUPFAM" id="SSF56042">
    <property type="entry name" value="PurM C-terminal domain-like"/>
    <property type="match status" value="1"/>
</dbReference>
<dbReference type="Gene3D" id="3.90.650.10">
    <property type="entry name" value="PurM-like C-terminal domain"/>
    <property type="match status" value="1"/>
</dbReference>
<evidence type="ECO:0000256" key="1">
    <source>
        <dbReference type="ARBA" id="ARBA00006243"/>
    </source>
</evidence>
<evidence type="ECO:0000259" key="3">
    <source>
        <dbReference type="Pfam" id="PF02769"/>
    </source>
</evidence>
<comment type="caution">
    <text evidence="4">The sequence shown here is derived from an EMBL/GenBank/DDBJ whole genome shotgun (WGS) entry which is preliminary data.</text>
</comment>
<dbReference type="InterPro" id="IPR036921">
    <property type="entry name" value="PurM-like_N_sf"/>
</dbReference>
<dbReference type="InterPro" id="IPR010918">
    <property type="entry name" value="PurM-like_C_dom"/>
</dbReference>
<dbReference type="InterPro" id="IPR011854">
    <property type="entry name" value="HypE"/>
</dbReference>